<sequence>MCLMRLALLVGLSTSAMAAEHVTTFPSRPGVTLSMLVITPEAAPQGSLLIYVGGGGAIGLRPDRNPGQRGGNFLFRVADQLAATGYVVGILDNPSDSPSAVWNQRSSESHAQDSLAALKALRSLAAGPAWIIGTSMGTVSAANAAARLSPAQGGPDGIVLTSSISATSRNTNETVLTVPLDNIRVPVLVVAHQDDACFASPAAAAQRIRDEAQGAPRSAILLYKGGKPPESGPCEPFAPHGFFGIEAQVVADIINWITAAPSKSE</sequence>
<keyword evidence="3" id="KW-1185">Reference proteome</keyword>
<dbReference type="SUPFAM" id="SSF53474">
    <property type="entry name" value="alpha/beta-Hydrolases"/>
    <property type="match status" value="1"/>
</dbReference>
<dbReference type="Proteomes" id="UP000078428">
    <property type="component" value="Unassembled WGS sequence"/>
</dbReference>
<dbReference type="AlphaFoldDB" id="A0A178M9V3"/>
<feature type="signal peptide" evidence="1">
    <location>
        <begin position="1"/>
        <end position="18"/>
    </location>
</feature>
<evidence type="ECO:0000256" key="1">
    <source>
        <dbReference type="SAM" id="SignalP"/>
    </source>
</evidence>
<evidence type="ECO:0000313" key="3">
    <source>
        <dbReference type="Proteomes" id="UP000078428"/>
    </source>
</evidence>
<reference evidence="2 3" key="1">
    <citation type="submission" date="2016-04" db="EMBL/GenBank/DDBJ databases">
        <title>Draft genome sequence of freshwater magnetotactic bacteria Magnetospirillum marisnigri SP-1 and Magnetospirillum moscoviense BB-1.</title>
        <authorList>
            <person name="Koziaeva V."/>
            <person name="Dziuba M.V."/>
            <person name="Ivanov T.M."/>
            <person name="Kuznetsov B."/>
            <person name="Grouzdev D.S."/>
        </authorList>
    </citation>
    <scope>NUCLEOTIDE SEQUENCE [LARGE SCALE GENOMIC DNA]</scope>
    <source>
        <strain evidence="2 3">SP-1</strain>
    </source>
</reference>
<accession>A0A178M9V3</accession>
<gene>
    <name evidence="2" type="ORF">A6A04_07535</name>
</gene>
<proteinExistence type="predicted"/>
<dbReference type="STRING" id="1285242.A6A04_07535"/>
<feature type="chain" id="PRO_5008091785" description="Alpha/beta hydrolase" evidence="1">
    <location>
        <begin position="19"/>
        <end position="265"/>
    </location>
</feature>
<name>A0A178M9V3_9PROT</name>
<dbReference type="Gene3D" id="3.40.50.1820">
    <property type="entry name" value="alpha/beta hydrolase"/>
    <property type="match status" value="1"/>
</dbReference>
<organism evidence="2 3">
    <name type="scientific">Paramagnetospirillum marisnigri</name>
    <dbReference type="NCBI Taxonomy" id="1285242"/>
    <lineage>
        <taxon>Bacteria</taxon>
        <taxon>Pseudomonadati</taxon>
        <taxon>Pseudomonadota</taxon>
        <taxon>Alphaproteobacteria</taxon>
        <taxon>Rhodospirillales</taxon>
        <taxon>Magnetospirillaceae</taxon>
        <taxon>Paramagnetospirillum</taxon>
    </lineage>
</organism>
<dbReference type="EMBL" id="LWQT01000109">
    <property type="protein sequence ID" value="OAN44674.1"/>
    <property type="molecule type" value="Genomic_DNA"/>
</dbReference>
<keyword evidence="1" id="KW-0732">Signal</keyword>
<evidence type="ECO:0008006" key="4">
    <source>
        <dbReference type="Google" id="ProtNLM"/>
    </source>
</evidence>
<protein>
    <recommendedName>
        <fullName evidence="4">Alpha/beta hydrolase</fullName>
    </recommendedName>
</protein>
<comment type="caution">
    <text evidence="2">The sequence shown here is derived from an EMBL/GenBank/DDBJ whole genome shotgun (WGS) entry which is preliminary data.</text>
</comment>
<dbReference type="InterPro" id="IPR029058">
    <property type="entry name" value="AB_hydrolase_fold"/>
</dbReference>
<evidence type="ECO:0000313" key="2">
    <source>
        <dbReference type="EMBL" id="OAN44674.1"/>
    </source>
</evidence>